<name>T1I9X6_RHOPR</name>
<dbReference type="Proteomes" id="UP000015103">
    <property type="component" value="Unassembled WGS sequence"/>
</dbReference>
<protein>
    <recommendedName>
        <fullName evidence="9">Ionotropic glutamate receptor C-terminal domain-containing protein</fullName>
    </recommendedName>
</protein>
<evidence type="ECO:0000256" key="3">
    <source>
        <dbReference type="ARBA" id="ARBA00022475"/>
    </source>
</evidence>
<evidence type="ECO:0000313" key="11">
    <source>
        <dbReference type="Proteomes" id="UP000015103"/>
    </source>
</evidence>
<evidence type="ECO:0000256" key="6">
    <source>
        <dbReference type="ARBA" id="ARBA00023136"/>
    </source>
</evidence>
<dbReference type="Pfam" id="PF00060">
    <property type="entry name" value="Lig_chan"/>
    <property type="match status" value="1"/>
</dbReference>
<evidence type="ECO:0000256" key="5">
    <source>
        <dbReference type="ARBA" id="ARBA00022989"/>
    </source>
</evidence>
<dbReference type="eggNOG" id="ENOG502S0WT">
    <property type="taxonomic scope" value="Eukaryota"/>
</dbReference>
<evidence type="ECO:0000256" key="1">
    <source>
        <dbReference type="ARBA" id="ARBA00004651"/>
    </source>
</evidence>
<keyword evidence="5" id="KW-1133">Transmembrane helix</keyword>
<dbReference type="PANTHER" id="PTHR42643:SF40">
    <property type="entry name" value="IONOTROPIC RECEPTOR 41A-RELATED"/>
    <property type="match status" value="1"/>
</dbReference>
<keyword evidence="8" id="KW-0325">Glycoprotein</keyword>
<dbReference type="GO" id="GO:0015276">
    <property type="term" value="F:ligand-gated monoatomic ion channel activity"/>
    <property type="evidence" value="ECO:0007669"/>
    <property type="project" value="InterPro"/>
</dbReference>
<keyword evidence="4" id="KW-0812">Transmembrane</keyword>
<organism evidence="10 11">
    <name type="scientific">Rhodnius prolixus</name>
    <name type="common">Triatomid bug</name>
    <dbReference type="NCBI Taxonomy" id="13249"/>
    <lineage>
        <taxon>Eukaryota</taxon>
        <taxon>Metazoa</taxon>
        <taxon>Ecdysozoa</taxon>
        <taxon>Arthropoda</taxon>
        <taxon>Hexapoda</taxon>
        <taxon>Insecta</taxon>
        <taxon>Pterygota</taxon>
        <taxon>Neoptera</taxon>
        <taxon>Paraneoptera</taxon>
        <taxon>Hemiptera</taxon>
        <taxon>Heteroptera</taxon>
        <taxon>Panheteroptera</taxon>
        <taxon>Cimicomorpha</taxon>
        <taxon>Reduviidae</taxon>
        <taxon>Triatominae</taxon>
        <taxon>Rhodnius</taxon>
    </lineage>
</organism>
<dbReference type="Gene3D" id="3.40.190.10">
    <property type="entry name" value="Periplasmic binding protein-like II"/>
    <property type="match status" value="1"/>
</dbReference>
<dbReference type="InParanoid" id="T1I9X6"/>
<dbReference type="Gene3D" id="1.10.287.70">
    <property type="match status" value="1"/>
</dbReference>
<evidence type="ECO:0000256" key="2">
    <source>
        <dbReference type="ARBA" id="ARBA00008685"/>
    </source>
</evidence>
<dbReference type="GO" id="GO:0050906">
    <property type="term" value="P:detection of stimulus involved in sensory perception"/>
    <property type="evidence" value="ECO:0007669"/>
    <property type="project" value="UniProtKB-ARBA"/>
</dbReference>
<keyword evidence="3" id="KW-1003">Cell membrane</keyword>
<comment type="similarity">
    <text evidence="2">Belongs to the glutamate-gated ion channel (TC 1.A.10.1) family.</text>
</comment>
<dbReference type="GeneID" id="141450708"/>
<comment type="subcellular location">
    <subcellularLocation>
        <location evidence="1">Cell membrane</location>
        <topology evidence="1">Multi-pass membrane protein</topology>
    </subcellularLocation>
</comment>
<dbReference type="EMBL" id="ACPB03008498">
    <property type="status" value="NOT_ANNOTATED_CDS"/>
    <property type="molecule type" value="Genomic_DNA"/>
</dbReference>
<accession>T1I9X6</accession>
<dbReference type="VEuPathDB" id="VectorBase:RPRC013097"/>
<evidence type="ECO:0000256" key="7">
    <source>
        <dbReference type="ARBA" id="ARBA00023170"/>
    </source>
</evidence>
<proteinExistence type="inferred from homology"/>
<dbReference type="AlphaFoldDB" id="T1I9X6"/>
<sequence length="647" mass="74309">MNLILTGIFFLIFMKYVLSFNNEEELEIFHKNLEELTNQILNKYFLDKHCILLATERELFNTFFTDLNVTLIHVSPKKKNFCDRIMVASIAQGLKQKCDGYIIQLSDPKCFLRLWLKALHTVVNKHIPKFIFLPSSPKHNDYVDELFSMEESDVSAYIIAAEVDINSNDLPVILWTNDYSLPADTPGREKIFLDKWTLKEGFHYRNDLFYDKILDLKGRVIKMMSFTYPTYSVIEYDGDTLTLDGTEGRMLTTFCEIYNCSFEVYDDGNFWGTLNSTNGTAEGVIGSVFTRKVEVGYVGIYQWPEVNFHIDYSASWLYSTLNLLVPKPVPISAWKTPILPFDWQIWLATFVSWIFGTIAFFTVSTWAIQMHGQILSIAKIGKLKRFSMTTMAVLGVLVLQSPPRYLLPKISSLRIVFICTELLALILTSCYAAELASYLTVPQFSKPVDTRREFVDSNLIWIAPHEVYTLSLKDTGDPIADKLVASCKVYKDIDELTEKAETGKFGVAIEVLPGGAVADVPPLTEKVITKSHFMKESLYGSPCALMFNKASPYVHHFNNMLHRLLDAGIITFWEEDVARKYMSVRKQMAIKESKVKRSENLVKKLTIDHVQGTFLIYTSGILCALITFLFEIYYFKKKQNQMHEWVF</sequence>
<evidence type="ECO:0000313" key="10">
    <source>
        <dbReference type="EnsemblMetazoa" id="RPRC013097-PA"/>
    </source>
</evidence>
<evidence type="ECO:0000259" key="9">
    <source>
        <dbReference type="Pfam" id="PF00060"/>
    </source>
</evidence>
<evidence type="ECO:0000256" key="4">
    <source>
        <dbReference type="ARBA" id="ARBA00022692"/>
    </source>
</evidence>
<keyword evidence="11" id="KW-1185">Reference proteome</keyword>
<dbReference type="RefSeq" id="XP_073977491.1">
    <property type="nucleotide sequence ID" value="XM_074121390.1"/>
</dbReference>
<keyword evidence="7" id="KW-0675">Receptor</keyword>
<dbReference type="SUPFAM" id="SSF53850">
    <property type="entry name" value="Periplasmic binding protein-like II"/>
    <property type="match status" value="1"/>
</dbReference>
<dbReference type="FunCoup" id="T1I9X6">
    <property type="interactions" value="16"/>
</dbReference>
<dbReference type="PANTHER" id="PTHR42643">
    <property type="entry name" value="IONOTROPIC RECEPTOR 20A-RELATED"/>
    <property type="match status" value="1"/>
</dbReference>
<reference evidence="10" key="1">
    <citation type="submission" date="2015-05" db="UniProtKB">
        <authorList>
            <consortium name="EnsemblMetazoa"/>
        </authorList>
    </citation>
    <scope>IDENTIFICATION</scope>
</reference>
<feature type="domain" description="Ionotropic glutamate receptor C-terminal" evidence="9">
    <location>
        <begin position="343"/>
        <end position="620"/>
    </location>
</feature>
<evidence type="ECO:0000256" key="8">
    <source>
        <dbReference type="ARBA" id="ARBA00023180"/>
    </source>
</evidence>
<dbReference type="EnsemblMetazoa" id="RPRC013097-RA">
    <property type="protein sequence ID" value="RPRC013097-PA"/>
    <property type="gene ID" value="RPRC013097"/>
</dbReference>
<dbReference type="OMA" id="MIWGASH"/>
<dbReference type="GO" id="GO:0005886">
    <property type="term" value="C:plasma membrane"/>
    <property type="evidence" value="ECO:0007669"/>
    <property type="project" value="UniProtKB-SubCell"/>
</dbReference>
<dbReference type="InterPro" id="IPR001320">
    <property type="entry name" value="Iontro_rcpt_C"/>
</dbReference>
<dbReference type="InterPro" id="IPR052192">
    <property type="entry name" value="Insect_Ionotropic_Sensory_Rcpt"/>
</dbReference>
<keyword evidence="6" id="KW-0472">Membrane</keyword>